<dbReference type="GeneID" id="7199990"/>
<dbReference type="SUPFAM" id="SSF56112">
    <property type="entry name" value="Protein kinase-like (PK-like)"/>
    <property type="match status" value="1"/>
</dbReference>
<evidence type="ECO:0000256" key="2">
    <source>
        <dbReference type="ARBA" id="ARBA00022741"/>
    </source>
</evidence>
<evidence type="ECO:0000259" key="5">
    <source>
        <dbReference type="PROSITE" id="PS51392"/>
    </source>
</evidence>
<dbReference type="GO" id="GO:0004521">
    <property type="term" value="F:RNA endonuclease activity"/>
    <property type="evidence" value="ECO:0007669"/>
    <property type="project" value="InterPro"/>
</dbReference>
<dbReference type="AlphaFoldDB" id="B7FXE9"/>
<dbReference type="RefSeq" id="XP_002179324.1">
    <property type="nucleotide sequence ID" value="XM_002179288.1"/>
</dbReference>
<dbReference type="OrthoDB" id="63989at2759"/>
<dbReference type="PaxDb" id="2850-Phatr11633"/>
<evidence type="ECO:0000256" key="1">
    <source>
        <dbReference type="ARBA" id="ARBA00022729"/>
    </source>
</evidence>
<feature type="domain" description="KEN" evidence="5">
    <location>
        <begin position="174"/>
        <end position="311"/>
    </location>
</feature>
<dbReference type="GO" id="GO:1990604">
    <property type="term" value="C:IRE1-TRAF2-ASK1 complex"/>
    <property type="evidence" value="ECO:0007669"/>
    <property type="project" value="TreeGrafter"/>
</dbReference>
<dbReference type="Pfam" id="PF06479">
    <property type="entry name" value="Ribonuc_2-5A"/>
    <property type="match status" value="1"/>
</dbReference>
<proteinExistence type="predicted"/>
<keyword evidence="7" id="KW-1185">Reference proteome</keyword>
<dbReference type="GO" id="GO:0006397">
    <property type="term" value="P:mRNA processing"/>
    <property type="evidence" value="ECO:0007669"/>
    <property type="project" value="InterPro"/>
</dbReference>
<dbReference type="GO" id="GO:0051082">
    <property type="term" value="F:unfolded protein binding"/>
    <property type="evidence" value="ECO:0007669"/>
    <property type="project" value="TreeGrafter"/>
</dbReference>
<dbReference type="Gene3D" id="1.10.510.10">
    <property type="entry name" value="Transferase(Phosphotransferase) domain 1"/>
    <property type="match status" value="1"/>
</dbReference>
<keyword evidence="3" id="KW-0067">ATP-binding</keyword>
<dbReference type="InterPro" id="IPR010513">
    <property type="entry name" value="KEN_dom"/>
</dbReference>
<feature type="domain" description="Protein kinase" evidence="4">
    <location>
        <begin position="1"/>
        <end position="171"/>
    </location>
</feature>
<accession>B7FXE9</accession>
<dbReference type="PROSITE" id="PS51392">
    <property type="entry name" value="KEN"/>
    <property type="match status" value="1"/>
</dbReference>
<dbReference type="InterPro" id="IPR000719">
    <property type="entry name" value="Prot_kinase_dom"/>
</dbReference>
<dbReference type="InParanoid" id="B7FXE9"/>
<dbReference type="InterPro" id="IPR011009">
    <property type="entry name" value="Kinase-like_dom_sf"/>
</dbReference>
<evidence type="ECO:0008006" key="8">
    <source>
        <dbReference type="Google" id="ProtNLM"/>
    </source>
</evidence>
<evidence type="ECO:0000259" key="4">
    <source>
        <dbReference type="PROSITE" id="PS50011"/>
    </source>
</evidence>
<evidence type="ECO:0000313" key="6">
    <source>
        <dbReference type="EMBL" id="EEC49147.1"/>
    </source>
</evidence>
<reference evidence="7" key="2">
    <citation type="submission" date="2008-08" db="EMBL/GenBank/DDBJ databases">
        <authorList>
            <consortium name="Diatom Consortium"/>
            <person name="Grigoriev I."/>
            <person name="Grimwood J."/>
            <person name="Kuo A."/>
            <person name="Otillar R.P."/>
            <person name="Salamov A."/>
            <person name="Detter J.C."/>
            <person name="Lindquist E."/>
            <person name="Shapiro H."/>
            <person name="Lucas S."/>
            <person name="Glavina del Rio T."/>
            <person name="Pitluck S."/>
            <person name="Rokhsar D."/>
            <person name="Bowler C."/>
        </authorList>
    </citation>
    <scope>GENOME REANNOTATION</scope>
    <source>
        <strain evidence="7">CCAP 1055/1</strain>
    </source>
</reference>
<dbReference type="GO" id="GO:0004674">
    <property type="term" value="F:protein serine/threonine kinase activity"/>
    <property type="evidence" value="ECO:0007669"/>
    <property type="project" value="InterPro"/>
</dbReference>
<dbReference type="Gene3D" id="1.20.1440.180">
    <property type="entry name" value="KEN domain"/>
    <property type="match status" value="1"/>
</dbReference>
<evidence type="ECO:0000256" key="3">
    <source>
        <dbReference type="ARBA" id="ARBA00022840"/>
    </source>
</evidence>
<dbReference type="InterPro" id="IPR008271">
    <property type="entry name" value="Ser/Thr_kinase_AS"/>
</dbReference>
<dbReference type="Pfam" id="PF07714">
    <property type="entry name" value="PK_Tyr_Ser-Thr"/>
    <property type="match status" value="1"/>
</dbReference>
<name>B7FXE9_PHATC</name>
<protein>
    <recommendedName>
        <fullName evidence="8">Non-specific serine/threonine protein kinase</fullName>
    </recommendedName>
</protein>
<dbReference type="SMART" id="SM00580">
    <property type="entry name" value="PUG"/>
    <property type="match status" value="1"/>
</dbReference>
<dbReference type="InterPro" id="IPR045133">
    <property type="entry name" value="IRE1/2-like"/>
</dbReference>
<organism evidence="6 7">
    <name type="scientific">Phaeodactylum tricornutum (strain CCAP 1055/1)</name>
    <dbReference type="NCBI Taxonomy" id="556484"/>
    <lineage>
        <taxon>Eukaryota</taxon>
        <taxon>Sar</taxon>
        <taxon>Stramenopiles</taxon>
        <taxon>Ochrophyta</taxon>
        <taxon>Bacillariophyta</taxon>
        <taxon>Bacillariophyceae</taxon>
        <taxon>Bacillariophycidae</taxon>
        <taxon>Naviculales</taxon>
        <taxon>Phaeodactylaceae</taxon>
        <taxon>Phaeodactylum</taxon>
    </lineage>
</organism>
<dbReference type="InterPro" id="IPR001245">
    <property type="entry name" value="Ser-Thr/Tyr_kinase_cat_dom"/>
</dbReference>
<dbReference type="STRING" id="556484.B7FXE9"/>
<dbReference type="PROSITE" id="PS00108">
    <property type="entry name" value="PROTEIN_KINASE_ST"/>
    <property type="match status" value="1"/>
</dbReference>
<evidence type="ECO:0000313" key="7">
    <source>
        <dbReference type="Proteomes" id="UP000000759"/>
    </source>
</evidence>
<keyword evidence="2" id="KW-0547">Nucleotide-binding</keyword>
<feature type="non-terminal residue" evidence="6">
    <location>
        <position position="312"/>
    </location>
</feature>
<dbReference type="PROSITE" id="PS50011">
    <property type="entry name" value="PROTEIN_KINASE_DOM"/>
    <property type="match status" value="1"/>
</dbReference>
<reference evidence="6 7" key="1">
    <citation type="journal article" date="2008" name="Nature">
        <title>The Phaeodactylum genome reveals the evolutionary history of diatom genomes.</title>
        <authorList>
            <person name="Bowler C."/>
            <person name="Allen A.E."/>
            <person name="Badger J.H."/>
            <person name="Grimwood J."/>
            <person name="Jabbari K."/>
            <person name="Kuo A."/>
            <person name="Maheswari U."/>
            <person name="Martens C."/>
            <person name="Maumus F."/>
            <person name="Otillar R.P."/>
            <person name="Rayko E."/>
            <person name="Salamov A."/>
            <person name="Vandepoele K."/>
            <person name="Beszteri B."/>
            <person name="Gruber A."/>
            <person name="Heijde M."/>
            <person name="Katinka M."/>
            <person name="Mock T."/>
            <person name="Valentin K."/>
            <person name="Verret F."/>
            <person name="Berges J.A."/>
            <person name="Brownlee C."/>
            <person name="Cadoret J.P."/>
            <person name="Chiovitti A."/>
            <person name="Choi C.J."/>
            <person name="Coesel S."/>
            <person name="De Martino A."/>
            <person name="Detter J.C."/>
            <person name="Durkin C."/>
            <person name="Falciatore A."/>
            <person name="Fournet J."/>
            <person name="Haruta M."/>
            <person name="Huysman M.J."/>
            <person name="Jenkins B.D."/>
            <person name="Jiroutova K."/>
            <person name="Jorgensen R.E."/>
            <person name="Joubert Y."/>
            <person name="Kaplan A."/>
            <person name="Kroger N."/>
            <person name="Kroth P.G."/>
            <person name="La Roche J."/>
            <person name="Lindquist E."/>
            <person name="Lommer M."/>
            <person name="Martin-Jezequel V."/>
            <person name="Lopez P.J."/>
            <person name="Lucas S."/>
            <person name="Mangogna M."/>
            <person name="McGinnis K."/>
            <person name="Medlin L.K."/>
            <person name="Montsant A."/>
            <person name="Oudot-Le Secq M.P."/>
            <person name="Napoli C."/>
            <person name="Obornik M."/>
            <person name="Parker M.S."/>
            <person name="Petit J.L."/>
            <person name="Porcel B.M."/>
            <person name="Poulsen N."/>
            <person name="Robison M."/>
            <person name="Rychlewski L."/>
            <person name="Rynearson T.A."/>
            <person name="Schmutz J."/>
            <person name="Shapiro H."/>
            <person name="Siaut M."/>
            <person name="Stanley M."/>
            <person name="Sussman M.R."/>
            <person name="Taylor A.R."/>
            <person name="Vardi A."/>
            <person name="von Dassow P."/>
            <person name="Vyverman W."/>
            <person name="Willis A."/>
            <person name="Wyrwicz L.S."/>
            <person name="Rokhsar D.S."/>
            <person name="Weissenbach J."/>
            <person name="Armbrust E.V."/>
            <person name="Green B.R."/>
            <person name="Van de Peer Y."/>
            <person name="Grigoriev I.V."/>
        </authorList>
    </citation>
    <scope>NUCLEOTIDE SEQUENCE [LARGE SCALE GENOMIC DNA]</scope>
    <source>
        <strain evidence="6 7">CCAP 1055/1</strain>
    </source>
</reference>
<dbReference type="InterPro" id="IPR038357">
    <property type="entry name" value="KEN_sf"/>
</dbReference>
<keyword evidence="1" id="KW-0732">Signal</keyword>
<dbReference type="PANTHER" id="PTHR13954">
    <property type="entry name" value="IRE1-RELATED"/>
    <property type="match status" value="1"/>
</dbReference>
<dbReference type="Proteomes" id="UP000000759">
    <property type="component" value="Chromosome 6"/>
</dbReference>
<sequence length="312" mass="35588">MIYAASCSALCATRNVLLQISSGIKHLHHLRIVHRDLKPANILLADAKVGKRKRSVMALRLPSDASVRSDGSSALNESYPDISSLDVNPNARTSRSVDIFSLGCIFYSMLIPGSHPFGEWYEREANIMHNRPNTRALKELSVDAHDLVQRMIQRIPSSRPTAKQVCEHHFFWNAQRRLLFLCDFSDRLETEGMMGEESSSPFLTKMLAIESNASSVVGTAWDSTLDSELVNNVQRFRTYDPSSIRDLLRLIRNKHHHFDELPERLRLEMGSNTDGLMNYFDRKFPKLLAHCFNICRSLFPLNDSFAMKYDVT</sequence>
<dbReference type="GO" id="GO:0005524">
    <property type="term" value="F:ATP binding"/>
    <property type="evidence" value="ECO:0007669"/>
    <property type="project" value="UniProtKB-KW"/>
</dbReference>
<dbReference type="SMART" id="SM00220">
    <property type="entry name" value="S_TKc"/>
    <property type="match status" value="1"/>
</dbReference>
<dbReference type="KEGG" id="pti:PHATRDRAFT_11633"/>
<dbReference type="PANTHER" id="PTHR13954:SF6">
    <property type="entry name" value="NON-SPECIFIC SERINE_THREONINE PROTEIN KINASE"/>
    <property type="match status" value="1"/>
</dbReference>
<dbReference type="eggNOG" id="KOG1027">
    <property type="taxonomic scope" value="Eukaryota"/>
</dbReference>
<dbReference type="EMBL" id="CM000609">
    <property type="protein sequence ID" value="EEC49147.1"/>
    <property type="molecule type" value="Genomic_DNA"/>
</dbReference>
<dbReference type="GO" id="GO:0036498">
    <property type="term" value="P:IRE1-mediated unfolded protein response"/>
    <property type="evidence" value="ECO:0007669"/>
    <property type="project" value="TreeGrafter"/>
</dbReference>
<gene>
    <name evidence="6" type="ORF">PHATRDRAFT_11633</name>
</gene>